<dbReference type="GO" id="GO:0046872">
    <property type="term" value="F:metal ion binding"/>
    <property type="evidence" value="ECO:0007669"/>
    <property type="project" value="UniProtKB-KW"/>
</dbReference>
<dbReference type="OrthoDB" id="5177904at2"/>
<organism evidence="6 7">
    <name type="scientific">Amycolatopsis rubida</name>
    <dbReference type="NCBI Taxonomy" id="112413"/>
    <lineage>
        <taxon>Bacteria</taxon>
        <taxon>Bacillati</taxon>
        <taxon>Actinomycetota</taxon>
        <taxon>Actinomycetes</taxon>
        <taxon>Pseudonocardiales</taxon>
        <taxon>Pseudonocardiaceae</taxon>
        <taxon>Amycolatopsis</taxon>
    </lineage>
</organism>
<sequence>MTVTLGPLRIDPVTELEHWPFAPADLFPAVTPAQLGDHRGELDLSITTYLVRTPDQTVLLDAGNGNAKERPVLLAHHQFDTPYLDRLAAAGVVPEDVDIVVATHLHPDHCGGFTQLVDGSWDPTFPRARYLIPAEEYAWLQEVHAAAPEGGAAADLARTFEDSVLPVVEAGLVELIDLPYEVTDGITLRALPGHTTAHLIAELAGGGQHALVSGDVLHHPFQFADLTLAQGGDADPATAAESRRILCELAVERDALLLPAHFGAGRIDRDGDGFRYRPVSLGAA</sequence>
<gene>
    <name evidence="6" type="ORF">SAMN05421854_108250</name>
</gene>
<evidence type="ECO:0000256" key="3">
    <source>
        <dbReference type="ARBA" id="ARBA00022801"/>
    </source>
</evidence>
<dbReference type="InterPro" id="IPR036866">
    <property type="entry name" value="RibonucZ/Hydroxyglut_hydro"/>
</dbReference>
<dbReference type="CDD" id="cd16277">
    <property type="entry name" value="metallo-hydrolase-like_MBL-fold"/>
    <property type="match status" value="1"/>
</dbReference>
<dbReference type="GO" id="GO:0016787">
    <property type="term" value="F:hydrolase activity"/>
    <property type="evidence" value="ECO:0007669"/>
    <property type="project" value="UniProtKB-KW"/>
</dbReference>
<evidence type="ECO:0000313" key="6">
    <source>
        <dbReference type="EMBL" id="SFQ03551.1"/>
    </source>
</evidence>
<dbReference type="Pfam" id="PF00753">
    <property type="entry name" value="Lactamase_B"/>
    <property type="match status" value="1"/>
</dbReference>
<reference evidence="6 7" key="1">
    <citation type="submission" date="2016-10" db="EMBL/GenBank/DDBJ databases">
        <authorList>
            <person name="de Groot N.N."/>
        </authorList>
    </citation>
    <scope>NUCLEOTIDE SEQUENCE [LARGE SCALE GENOMIC DNA]</scope>
    <source>
        <strain evidence="6 7">DSM 44637</strain>
    </source>
</reference>
<dbReference type="SMART" id="SM00849">
    <property type="entry name" value="Lactamase_B"/>
    <property type="match status" value="1"/>
</dbReference>
<dbReference type="PANTHER" id="PTHR42978">
    <property type="entry name" value="QUORUM-QUENCHING LACTONASE YTNP-RELATED-RELATED"/>
    <property type="match status" value="1"/>
</dbReference>
<evidence type="ECO:0000259" key="5">
    <source>
        <dbReference type="SMART" id="SM00849"/>
    </source>
</evidence>
<dbReference type="EMBL" id="FOWC01000008">
    <property type="protein sequence ID" value="SFQ03551.1"/>
    <property type="molecule type" value="Genomic_DNA"/>
</dbReference>
<evidence type="ECO:0000256" key="2">
    <source>
        <dbReference type="ARBA" id="ARBA00022723"/>
    </source>
</evidence>
<evidence type="ECO:0000313" key="7">
    <source>
        <dbReference type="Proteomes" id="UP000199137"/>
    </source>
</evidence>
<keyword evidence="2" id="KW-0479">Metal-binding</keyword>
<evidence type="ECO:0000256" key="1">
    <source>
        <dbReference type="ARBA" id="ARBA00007749"/>
    </source>
</evidence>
<dbReference type="Gene3D" id="3.60.15.10">
    <property type="entry name" value="Ribonuclease Z/Hydroxyacylglutathione hydrolase-like"/>
    <property type="match status" value="1"/>
</dbReference>
<proteinExistence type="inferred from homology"/>
<dbReference type="AlphaFoldDB" id="A0A1I5V820"/>
<feature type="domain" description="Metallo-beta-lactamase" evidence="5">
    <location>
        <begin position="45"/>
        <end position="261"/>
    </location>
</feature>
<comment type="similarity">
    <text evidence="1">Belongs to the metallo-beta-lactamase superfamily.</text>
</comment>
<dbReference type="InterPro" id="IPR001279">
    <property type="entry name" value="Metallo-B-lactamas"/>
</dbReference>
<dbReference type="PANTHER" id="PTHR42978:SF6">
    <property type="entry name" value="QUORUM-QUENCHING LACTONASE YTNP-RELATED"/>
    <property type="match status" value="1"/>
</dbReference>
<accession>A0A1I5V820</accession>
<dbReference type="InterPro" id="IPR051013">
    <property type="entry name" value="MBL_superfamily_lactonases"/>
</dbReference>
<keyword evidence="3" id="KW-0378">Hydrolase</keyword>
<dbReference type="STRING" id="112413.SAMN05421854_108250"/>
<name>A0A1I5V820_9PSEU</name>
<protein>
    <submittedName>
        <fullName evidence="6">Glyoxylase, beta-lactamase superfamily II</fullName>
    </submittedName>
</protein>
<evidence type="ECO:0000256" key="4">
    <source>
        <dbReference type="ARBA" id="ARBA00022833"/>
    </source>
</evidence>
<dbReference type="Proteomes" id="UP000199137">
    <property type="component" value="Unassembled WGS sequence"/>
</dbReference>
<dbReference type="RefSeq" id="WP_093575232.1">
    <property type="nucleotide sequence ID" value="NZ_FOWC01000008.1"/>
</dbReference>
<keyword evidence="4" id="KW-0862">Zinc</keyword>
<dbReference type="SUPFAM" id="SSF56281">
    <property type="entry name" value="Metallo-hydrolase/oxidoreductase"/>
    <property type="match status" value="1"/>
</dbReference>